<dbReference type="AlphaFoldDB" id="A0A072P3C9"/>
<evidence type="ECO:0000313" key="3">
    <source>
        <dbReference type="Proteomes" id="UP000027920"/>
    </source>
</evidence>
<keyword evidence="1" id="KW-0732">Signal</keyword>
<reference evidence="2 3" key="1">
    <citation type="submission" date="2013-03" db="EMBL/GenBank/DDBJ databases">
        <title>The Genome Sequence of Exophiala aquamarina CBS 119918.</title>
        <authorList>
            <consortium name="The Broad Institute Genomics Platform"/>
            <person name="Cuomo C."/>
            <person name="de Hoog S."/>
            <person name="Gorbushina A."/>
            <person name="Walker B."/>
            <person name="Young S.K."/>
            <person name="Zeng Q."/>
            <person name="Gargeya S."/>
            <person name="Fitzgerald M."/>
            <person name="Haas B."/>
            <person name="Abouelleil A."/>
            <person name="Allen A.W."/>
            <person name="Alvarado L."/>
            <person name="Arachchi H.M."/>
            <person name="Berlin A.M."/>
            <person name="Chapman S.B."/>
            <person name="Gainer-Dewar J."/>
            <person name="Goldberg J."/>
            <person name="Griggs A."/>
            <person name="Gujja S."/>
            <person name="Hansen M."/>
            <person name="Howarth C."/>
            <person name="Imamovic A."/>
            <person name="Ireland A."/>
            <person name="Larimer J."/>
            <person name="McCowan C."/>
            <person name="Murphy C."/>
            <person name="Pearson M."/>
            <person name="Poon T.W."/>
            <person name="Priest M."/>
            <person name="Roberts A."/>
            <person name="Saif S."/>
            <person name="Shea T."/>
            <person name="Sisk P."/>
            <person name="Sykes S."/>
            <person name="Wortman J."/>
            <person name="Nusbaum C."/>
            <person name="Birren B."/>
        </authorList>
    </citation>
    <scope>NUCLEOTIDE SEQUENCE [LARGE SCALE GENOMIC DNA]</scope>
    <source>
        <strain evidence="2 3">CBS 119918</strain>
    </source>
</reference>
<proteinExistence type="predicted"/>
<feature type="chain" id="PRO_5001683196" evidence="1">
    <location>
        <begin position="21"/>
        <end position="184"/>
    </location>
</feature>
<gene>
    <name evidence="2" type="ORF">A1O9_09076</name>
</gene>
<name>A0A072P3C9_9EURO</name>
<dbReference type="Proteomes" id="UP000027920">
    <property type="component" value="Unassembled WGS sequence"/>
</dbReference>
<evidence type="ECO:0000256" key="1">
    <source>
        <dbReference type="SAM" id="SignalP"/>
    </source>
</evidence>
<keyword evidence="3" id="KW-1185">Reference proteome</keyword>
<dbReference type="RefSeq" id="XP_013257224.1">
    <property type="nucleotide sequence ID" value="XM_013401770.1"/>
</dbReference>
<dbReference type="OrthoDB" id="2943660at2759"/>
<dbReference type="HOGENOM" id="CLU_102245_0_0_1"/>
<evidence type="ECO:0000313" key="2">
    <source>
        <dbReference type="EMBL" id="KEF54634.1"/>
    </source>
</evidence>
<accession>A0A072P3C9</accession>
<feature type="signal peptide" evidence="1">
    <location>
        <begin position="1"/>
        <end position="20"/>
    </location>
</feature>
<organism evidence="2 3">
    <name type="scientific">Exophiala aquamarina CBS 119918</name>
    <dbReference type="NCBI Taxonomy" id="1182545"/>
    <lineage>
        <taxon>Eukaryota</taxon>
        <taxon>Fungi</taxon>
        <taxon>Dikarya</taxon>
        <taxon>Ascomycota</taxon>
        <taxon>Pezizomycotina</taxon>
        <taxon>Eurotiomycetes</taxon>
        <taxon>Chaetothyriomycetidae</taxon>
        <taxon>Chaetothyriales</taxon>
        <taxon>Herpotrichiellaceae</taxon>
        <taxon>Exophiala</taxon>
    </lineage>
</organism>
<dbReference type="VEuPathDB" id="FungiDB:A1O9_09076"/>
<dbReference type="GeneID" id="25283986"/>
<comment type="caution">
    <text evidence="2">The sequence shown here is derived from an EMBL/GenBank/DDBJ whole genome shotgun (WGS) entry which is preliminary data.</text>
</comment>
<sequence>MVLFKLILSLGLILAMTVDAIPTPGNNPHSNELPGCGEVNVILTGLPPYHPLVIAQGHDPNGTDASLRESAAMAIEAGYNVRFSFMGPEKPLSLLEDRMEGIDWAGTGVGMGIRGSGIPELVVRLEDIIQTYRDVTPDAFIYFNYMPNTTLWAIQRRFPLSSNCTDSPGKDLVGLDPDFLVMTS</sequence>
<dbReference type="EMBL" id="AMGV01000009">
    <property type="protein sequence ID" value="KEF54634.1"/>
    <property type="molecule type" value="Genomic_DNA"/>
</dbReference>
<protein>
    <submittedName>
        <fullName evidence="2">Uncharacterized protein</fullName>
    </submittedName>
</protein>